<keyword evidence="1" id="KW-0805">Transcription regulation</keyword>
<dbReference type="Pfam" id="PF00440">
    <property type="entry name" value="TetR_N"/>
    <property type="match status" value="1"/>
</dbReference>
<gene>
    <name evidence="6" type="ORF">SNE35_00380</name>
</gene>
<dbReference type="SUPFAM" id="SSF46689">
    <property type="entry name" value="Homeodomain-like"/>
    <property type="match status" value="1"/>
</dbReference>
<keyword evidence="2 4" id="KW-0238">DNA-binding</keyword>
<organism evidence="6 7">
    <name type="scientific">Roseateles agri</name>
    <dbReference type="NCBI Taxonomy" id="3098619"/>
    <lineage>
        <taxon>Bacteria</taxon>
        <taxon>Pseudomonadati</taxon>
        <taxon>Pseudomonadota</taxon>
        <taxon>Betaproteobacteria</taxon>
        <taxon>Burkholderiales</taxon>
        <taxon>Sphaerotilaceae</taxon>
        <taxon>Roseateles</taxon>
    </lineage>
</organism>
<evidence type="ECO:0000256" key="3">
    <source>
        <dbReference type="ARBA" id="ARBA00023163"/>
    </source>
</evidence>
<accession>A0ABU5DCC0</accession>
<dbReference type="Gene3D" id="1.10.10.60">
    <property type="entry name" value="Homeodomain-like"/>
    <property type="match status" value="1"/>
</dbReference>
<dbReference type="SUPFAM" id="SSF48498">
    <property type="entry name" value="Tetracyclin repressor-like, C-terminal domain"/>
    <property type="match status" value="1"/>
</dbReference>
<evidence type="ECO:0000313" key="7">
    <source>
        <dbReference type="Proteomes" id="UP001285263"/>
    </source>
</evidence>
<sequence>MKVTKEQSQANRQAIVEAASRLYRERGLEGVGVAEIMREAGFTHGGFYGHFDSKDALAAEAVAHALAAPLARLRARLDREQGDARSYFEHYLRAEHRDAPGLGCAMPTLAVDAARAAPPVAEAITHGIGGYLKAFAEHRPDGSVTDEPGAADKARAILTLSALVGGMVLARATQGSAPQLSEEILEVLKGELGSFWTGLAA</sequence>
<feature type="domain" description="HTH tetR-type" evidence="5">
    <location>
        <begin position="9"/>
        <end position="69"/>
    </location>
</feature>
<dbReference type="Gene3D" id="1.10.357.10">
    <property type="entry name" value="Tetracycline Repressor, domain 2"/>
    <property type="match status" value="1"/>
</dbReference>
<dbReference type="InterPro" id="IPR001647">
    <property type="entry name" value="HTH_TetR"/>
</dbReference>
<reference evidence="6 7" key="1">
    <citation type="submission" date="2023-11" db="EMBL/GenBank/DDBJ databases">
        <title>Paucibacter sp. nov., isolated from fresh soil in Korea.</title>
        <authorList>
            <person name="Le N.T.T."/>
        </authorList>
    </citation>
    <scope>NUCLEOTIDE SEQUENCE [LARGE SCALE GENOMIC DNA]</scope>
    <source>
        <strain evidence="6 7">R3-3</strain>
    </source>
</reference>
<keyword evidence="3" id="KW-0804">Transcription</keyword>
<dbReference type="PANTHER" id="PTHR47506">
    <property type="entry name" value="TRANSCRIPTIONAL REGULATORY PROTEIN"/>
    <property type="match status" value="1"/>
</dbReference>
<dbReference type="PANTHER" id="PTHR47506:SF7">
    <property type="entry name" value="TRANSCRIPTIONAL REGULATORY PROTEIN"/>
    <property type="match status" value="1"/>
</dbReference>
<dbReference type="PROSITE" id="PS50977">
    <property type="entry name" value="HTH_TETR_2"/>
    <property type="match status" value="1"/>
</dbReference>
<dbReference type="EMBL" id="JAXCLA010000001">
    <property type="protein sequence ID" value="MDY0742934.1"/>
    <property type="molecule type" value="Genomic_DNA"/>
</dbReference>
<protein>
    <submittedName>
        <fullName evidence="6">TetR/AcrR family transcriptional regulator</fullName>
    </submittedName>
</protein>
<dbReference type="InterPro" id="IPR009057">
    <property type="entry name" value="Homeodomain-like_sf"/>
</dbReference>
<evidence type="ECO:0000259" key="5">
    <source>
        <dbReference type="PROSITE" id="PS50977"/>
    </source>
</evidence>
<evidence type="ECO:0000256" key="4">
    <source>
        <dbReference type="PROSITE-ProRule" id="PRU00335"/>
    </source>
</evidence>
<dbReference type="RefSeq" id="WP_320420746.1">
    <property type="nucleotide sequence ID" value="NZ_JAXCLA010000001.1"/>
</dbReference>
<comment type="caution">
    <text evidence="6">The sequence shown here is derived from an EMBL/GenBank/DDBJ whole genome shotgun (WGS) entry which is preliminary data.</text>
</comment>
<evidence type="ECO:0000256" key="2">
    <source>
        <dbReference type="ARBA" id="ARBA00023125"/>
    </source>
</evidence>
<dbReference type="InterPro" id="IPR036271">
    <property type="entry name" value="Tet_transcr_reg_TetR-rel_C_sf"/>
</dbReference>
<dbReference type="PRINTS" id="PR00455">
    <property type="entry name" value="HTHTETR"/>
</dbReference>
<feature type="DNA-binding region" description="H-T-H motif" evidence="4">
    <location>
        <begin position="32"/>
        <end position="51"/>
    </location>
</feature>
<keyword evidence="7" id="KW-1185">Reference proteome</keyword>
<dbReference type="Proteomes" id="UP001285263">
    <property type="component" value="Unassembled WGS sequence"/>
</dbReference>
<evidence type="ECO:0000313" key="6">
    <source>
        <dbReference type="EMBL" id="MDY0742934.1"/>
    </source>
</evidence>
<name>A0ABU5DCC0_9BURK</name>
<proteinExistence type="predicted"/>
<evidence type="ECO:0000256" key="1">
    <source>
        <dbReference type="ARBA" id="ARBA00023015"/>
    </source>
</evidence>